<evidence type="ECO:0000256" key="1">
    <source>
        <dbReference type="ARBA" id="ARBA00004141"/>
    </source>
</evidence>
<keyword evidence="5 8" id="KW-1133">Transmembrane helix</keyword>
<feature type="transmembrane region" description="Helical" evidence="8">
    <location>
        <begin position="103"/>
        <end position="124"/>
    </location>
</feature>
<dbReference type="InterPro" id="IPR011701">
    <property type="entry name" value="MFS"/>
</dbReference>
<evidence type="ECO:0000259" key="9">
    <source>
        <dbReference type="PROSITE" id="PS50850"/>
    </source>
</evidence>
<dbReference type="Pfam" id="PF07690">
    <property type="entry name" value="MFS_1"/>
    <property type="match status" value="1"/>
</dbReference>
<feature type="transmembrane region" description="Helical" evidence="8">
    <location>
        <begin position="345"/>
        <end position="367"/>
    </location>
</feature>
<evidence type="ECO:0000256" key="3">
    <source>
        <dbReference type="ARBA" id="ARBA00022448"/>
    </source>
</evidence>
<evidence type="ECO:0000256" key="8">
    <source>
        <dbReference type="SAM" id="Phobius"/>
    </source>
</evidence>
<keyword evidence="4 8" id="KW-0812">Transmembrane</keyword>
<dbReference type="GO" id="GO:0022857">
    <property type="term" value="F:transmembrane transporter activity"/>
    <property type="evidence" value="ECO:0007669"/>
    <property type="project" value="InterPro"/>
</dbReference>
<dbReference type="EMBL" id="PDLM01000014">
    <property type="protein sequence ID" value="RDW62432.1"/>
    <property type="molecule type" value="Genomic_DNA"/>
</dbReference>
<proteinExistence type="inferred from homology"/>
<evidence type="ECO:0000256" key="7">
    <source>
        <dbReference type="SAM" id="MobiDB-lite"/>
    </source>
</evidence>
<reference evidence="10 11" key="1">
    <citation type="journal article" date="2018" name="IMA Fungus">
        <title>IMA Genome-F 9: Draft genome sequence of Annulohypoxylon stygium, Aspergillus mulundensis, Berkeleyomyces basicola (syn. Thielaviopsis basicola), Ceratocystis smalleyi, two Cercospora beticola strains, Coleophoma cylindrospora, Fusarium fracticaudum, Phialophora cf. hyalina, and Morchella septimelata.</title>
        <authorList>
            <person name="Wingfield B.D."/>
            <person name="Bills G.F."/>
            <person name="Dong Y."/>
            <person name="Huang W."/>
            <person name="Nel W.J."/>
            <person name="Swalarsk-Parry B.S."/>
            <person name="Vaghefi N."/>
            <person name="Wilken P.M."/>
            <person name="An Z."/>
            <person name="de Beer Z.W."/>
            <person name="De Vos L."/>
            <person name="Chen L."/>
            <person name="Duong T.A."/>
            <person name="Gao Y."/>
            <person name="Hammerbacher A."/>
            <person name="Kikkert J.R."/>
            <person name="Li Y."/>
            <person name="Li H."/>
            <person name="Li K."/>
            <person name="Li Q."/>
            <person name="Liu X."/>
            <person name="Ma X."/>
            <person name="Naidoo K."/>
            <person name="Pethybridge S.J."/>
            <person name="Sun J."/>
            <person name="Steenkamp E.T."/>
            <person name="van der Nest M.A."/>
            <person name="van Wyk S."/>
            <person name="Wingfield M.J."/>
            <person name="Xiong C."/>
            <person name="Yue Q."/>
            <person name="Zhang X."/>
        </authorList>
    </citation>
    <scope>NUCLEOTIDE SEQUENCE [LARGE SCALE GENOMIC DNA]</scope>
    <source>
        <strain evidence="10 11">BP6252</strain>
    </source>
</reference>
<dbReference type="InterPro" id="IPR020846">
    <property type="entry name" value="MFS_dom"/>
</dbReference>
<evidence type="ECO:0000256" key="6">
    <source>
        <dbReference type="ARBA" id="ARBA00023136"/>
    </source>
</evidence>
<dbReference type="Gene3D" id="1.20.1250.20">
    <property type="entry name" value="MFS general substrate transporter like domains"/>
    <property type="match status" value="1"/>
</dbReference>
<feature type="transmembrane region" description="Helical" evidence="8">
    <location>
        <begin position="63"/>
        <end position="83"/>
    </location>
</feature>
<keyword evidence="6 8" id="KW-0472">Membrane</keyword>
<feature type="domain" description="Major facilitator superfamily (MFS) profile" evidence="9">
    <location>
        <begin position="66"/>
        <end position="515"/>
    </location>
</feature>
<dbReference type="SUPFAM" id="SSF103473">
    <property type="entry name" value="MFS general substrate transporter"/>
    <property type="match status" value="1"/>
</dbReference>
<sequence>MAEKISGEKKPGESEFSDASISAPSLGATAMTPGEIGSLAESTTAEDSTNPNSDGRTLHGFRWFLVCFSLYFSCVIYGLDTTIAADVQAAVIVTFEDVGQLTWMGTGFPLGSLCAILPWSALYARFDMKKLIIGGTVLFEVGSALCGAAPTMDALIVGRVLAGFGGSGMYIGFCFAVCAPIFILYLPSQRSTDTKLNVFARLGAIDWIGIALSSGSLVCIIMVLTFAGTTWNWNDGRTIATFVVFGALLAFFIIQQRLALFTTRENRMFPPGRLFRSRSQILLNIEMFLAAWAVFVPLYYIPNYFQFVHGDTAIMAAVRLLPFVIILIMTNIVAGVLLPRISYYTALYFVAGILVTVGSCLMFTITMDSPPSHLYGFSVLIALGVGLNFNAGYSIAGIKMGAKGGSTDDINAVVAVQNMSQIGGILTALLVAGQVFQSIAFRKLTVLLYDQGFTDAQVRSVAAGSRSLVFESLSPSLARKAVEAITATISTIYILTIVSGGLSLLCSLLMKRERLFKPAPASPSSA</sequence>
<feature type="transmembrane region" description="Helical" evidence="8">
    <location>
        <begin position="131"/>
        <end position="152"/>
    </location>
</feature>
<feature type="transmembrane region" description="Helical" evidence="8">
    <location>
        <begin position="164"/>
        <end position="186"/>
    </location>
</feature>
<gene>
    <name evidence="10" type="ORF">BP6252_11865</name>
</gene>
<comment type="similarity">
    <text evidence="2">Belongs to the major facilitator superfamily. TCR/Tet family.</text>
</comment>
<feature type="transmembrane region" description="Helical" evidence="8">
    <location>
        <begin position="207"/>
        <end position="227"/>
    </location>
</feature>
<evidence type="ECO:0000256" key="5">
    <source>
        <dbReference type="ARBA" id="ARBA00022989"/>
    </source>
</evidence>
<feature type="transmembrane region" description="Helical" evidence="8">
    <location>
        <begin position="313"/>
        <end position="338"/>
    </location>
</feature>
<evidence type="ECO:0000313" key="10">
    <source>
        <dbReference type="EMBL" id="RDW62432.1"/>
    </source>
</evidence>
<protein>
    <recommendedName>
        <fullName evidence="9">Major facilitator superfamily (MFS) profile domain-containing protein</fullName>
    </recommendedName>
</protein>
<keyword evidence="3" id="KW-0813">Transport</keyword>
<dbReference type="OrthoDB" id="10021397at2759"/>
<dbReference type="InterPro" id="IPR036259">
    <property type="entry name" value="MFS_trans_sf"/>
</dbReference>
<name>A0A3D8QKW6_9HELO</name>
<dbReference type="GO" id="GO:0005886">
    <property type="term" value="C:plasma membrane"/>
    <property type="evidence" value="ECO:0007669"/>
    <property type="project" value="TreeGrafter"/>
</dbReference>
<feature type="compositionally biased region" description="Basic and acidic residues" evidence="7">
    <location>
        <begin position="1"/>
        <end position="13"/>
    </location>
</feature>
<keyword evidence="11" id="KW-1185">Reference proteome</keyword>
<dbReference type="PANTHER" id="PTHR23501:SF12">
    <property type="entry name" value="MAJOR FACILITATOR SUPERFAMILY (MFS) PROFILE DOMAIN-CONTAINING PROTEIN-RELATED"/>
    <property type="match status" value="1"/>
</dbReference>
<dbReference type="PROSITE" id="PS50850">
    <property type="entry name" value="MFS"/>
    <property type="match status" value="1"/>
</dbReference>
<feature type="transmembrane region" description="Helical" evidence="8">
    <location>
        <begin position="484"/>
        <end position="510"/>
    </location>
</feature>
<comment type="caution">
    <text evidence="10">The sequence shown here is derived from an EMBL/GenBank/DDBJ whole genome shotgun (WGS) entry which is preliminary data.</text>
</comment>
<dbReference type="PANTHER" id="PTHR23501">
    <property type="entry name" value="MAJOR FACILITATOR SUPERFAMILY"/>
    <property type="match status" value="1"/>
</dbReference>
<dbReference type="AlphaFoldDB" id="A0A3D8QKW6"/>
<feature type="transmembrane region" description="Helical" evidence="8">
    <location>
        <begin position="422"/>
        <end position="441"/>
    </location>
</feature>
<evidence type="ECO:0000313" key="11">
    <source>
        <dbReference type="Proteomes" id="UP000256645"/>
    </source>
</evidence>
<organism evidence="10 11">
    <name type="scientific">Coleophoma cylindrospora</name>
    <dbReference type="NCBI Taxonomy" id="1849047"/>
    <lineage>
        <taxon>Eukaryota</taxon>
        <taxon>Fungi</taxon>
        <taxon>Dikarya</taxon>
        <taxon>Ascomycota</taxon>
        <taxon>Pezizomycotina</taxon>
        <taxon>Leotiomycetes</taxon>
        <taxon>Helotiales</taxon>
        <taxon>Dermateaceae</taxon>
        <taxon>Coleophoma</taxon>
    </lineage>
</organism>
<evidence type="ECO:0000256" key="2">
    <source>
        <dbReference type="ARBA" id="ARBA00007520"/>
    </source>
</evidence>
<dbReference type="Proteomes" id="UP000256645">
    <property type="component" value="Unassembled WGS sequence"/>
</dbReference>
<accession>A0A3D8QKW6</accession>
<comment type="subcellular location">
    <subcellularLocation>
        <location evidence="1">Membrane</location>
        <topology evidence="1">Multi-pass membrane protein</topology>
    </subcellularLocation>
</comment>
<feature type="region of interest" description="Disordered" evidence="7">
    <location>
        <begin position="1"/>
        <end position="32"/>
    </location>
</feature>
<feature type="transmembrane region" description="Helical" evidence="8">
    <location>
        <begin position="281"/>
        <end position="301"/>
    </location>
</feature>
<evidence type="ECO:0000256" key="4">
    <source>
        <dbReference type="ARBA" id="ARBA00022692"/>
    </source>
</evidence>
<feature type="transmembrane region" description="Helical" evidence="8">
    <location>
        <begin position="373"/>
        <end position="393"/>
    </location>
</feature>
<feature type="transmembrane region" description="Helical" evidence="8">
    <location>
        <begin position="239"/>
        <end position="260"/>
    </location>
</feature>